<dbReference type="HOGENOM" id="CLU_2765917_0_0_2"/>
<accession>D2S0U7</accession>
<dbReference type="Proteomes" id="UP000001903">
    <property type="component" value="Plasmid pHTUR01"/>
</dbReference>
<dbReference type="EMBL" id="CP001861">
    <property type="protein sequence ID" value="ADB62994.1"/>
    <property type="molecule type" value="Genomic_DNA"/>
</dbReference>
<name>D2S0U7_HALTV</name>
<dbReference type="KEGG" id="htu:Htur_4172"/>
<sequence>MTMKYEVFARINQGDDTKHIGNVTAKSDRLAQIYAHNTFNEEDWDFLAVARTEHLLEVTGGRPDLEVAAHE</sequence>
<evidence type="ECO:0000313" key="2">
    <source>
        <dbReference type="Proteomes" id="UP000001903"/>
    </source>
</evidence>
<dbReference type="AlphaFoldDB" id="D2S0U7"/>
<proteinExistence type="predicted"/>
<reference evidence="1 2" key="1">
    <citation type="journal article" date="2010" name="Stand. Genomic Sci.">
        <title>Complete genome sequence of Haloterrigena turkmenica type strain (4k).</title>
        <authorList>
            <person name="Saunders E."/>
            <person name="Tindall B.J."/>
            <person name="Fahnrich R."/>
            <person name="Lapidus A."/>
            <person name="Copeland A."/>
            <person name="Del Rio T.G."/>
            <person name="Lucas S."/>
            <person name="Chen F."/>
            <person name="Tice H."/>
            <person name="Cheng J.F."/>
            <person name="Han C."/>
            <person name="Detter J.C."/>
            <person name="Bruce D."/>
            <person name="Goodwin L."/>
            <person name="Chain P."/>
            <person name="Pitluck S."/>
            <person name="Pati A."/>
            <person name="Ivanova N."/>
            <person name="Mavromatis K."/>
            <person name="Chen A."/>
            <person name="Palaniappan K."/>
            <person name="Land M."/>
            <person name="Hauser L."/>
            <person name="Chang Y.J."/>
            <person name="Jeffries C.D."/>
            <person name="Brettin T."/>
            <person name="Rohde M."/>
            <person name="Goker M."/>
            <person name="Bristow J."/>
            <person name="Eisen J.A."/>
            <person name="Markowitz V."/>
            <person name="Hugenholtz P."/>
            <person name="Klenk H.P."/>
            <person name="Kyrpides N.C."/>
        </authorList>
    </citation>
    <scope>NUCLEOTIDE SEQUENCE [LARGE SCALE GENOMIC DNA]</scope>
    <source>
        <strain evidence="2">ATCC 51198 / DSM 5511 / JCM 9101 / NCIMB 13204 / VKM B-1734 / 4k</strain>
    </source>
</reference>
<keyword evidence="1" id="KW-0614">Plasmid</keyword>
<gene>
    <name evidence="1" type="ordered locus">Htur_4172</name>
</gene>
<evidence type="ECO:0000313" key="1">
    <source>
        <dbReference type="EMBL" id="ADB62994.1"/>
    </source>
</evidence>
<dbReference type="InterPro" id="IPR038693">
    <property type="entry name" value="PaaB_sf"/>
</dbReference>
<protein>
    <recommendedName>
        <fullName evidence="3">Phenylacetic acid degradation B</fullName>
    </recommendedName>
</protein>
<dbReference type="Gene3D" id="3.10.20.520">
    <property type="entry name" value="Phenylacetic acid degradation B"/>
    <property type="match status" value="1"/>
</dbReference>
<evidence type="ECO:0008006" key="3">
    <source>
        <dbReference type="Google" id="ProtNLM"/>
    </source>
</evidence>
<organism evidence="1 2">
    <name type="scientific">Haloterrigena turkmenica (strain ATCC 51198 / DSM 5511 / JCM 9101 / NCIMB 13204 / VKM B-1734 / 4k)</name>
    <name type="common">Halococcus turkmenicus</name>
    <dbReference type="NCBI Taxonomy" id="543526"/>
    <lineage>
        <taxon>Archaea</taxon>
        <taxon>Methanobacteriati</taxon>
        <taxon>Methanobacteriota</taxon>
        <taxon>Stenosarchaea group</taxon>
        <taxon>Halobacteria</taxon>
        <taxon>Halobacteriales</taxon>
        <taxon>Natrialbaceae</taxon>
        <taxon>Haloterrigena</taxon>
    </lineage>
</organism>
<keyword evidence="2" id="KW-1185">Reference proteome</keyword>
<geneLocation type="plasmid" evidence="1 2">
    <name>pHTUR01</name>
</geneLocation>